<evidence type="ECO:0000256" key="1">
    <source>
        <dbReference type="SAM" id="MobiDB-lite"/>
    </source>
</evidence>
<dbReference type="Proteomes" id="UP000499080">
    <property type="component" value="Unassembled WGS sequence"/>
</dbReference>
<proteinExistence type="predicted"/>
<evidence type="ECO:0000313" key="3">
    <source>
        <dbReference type="Proteomes" id="UP000499080"/>
    </source>
</evidence>
<feature type="compositionally biased region" description="Polar residues" evidence="1">
    <location>
        <begin position="26"/>
        <end position="37"/>
    </location>
</feature>
<accession>A0A4Y2W7N6</accession>
<name>A0A4Y2W7N6_ARAVE</name>
<feature type="region of interest" description="Disordered" evidence="1">
    <location>
        <begin position="26"/>
        <end position="49"/>
    </location>
</feature>
<dbReference type="EMBL" id="BGPR01055604">
    <property type="protein sequence ID" value="GBO32150.1"/>
    <property type="molecule type" value="Genomic_DNA"/>
</dbReference>
<sequence length="95" mass="10587">MGNLSNEEAICTRHTITGDFLVVKSQPRNRNSPCSTHDSTENKSCIGGQTSSAGVVWKFAEERQFRCRPHHLTTVQYCEVHSKIALVLPQNGTLM</sequence>
<organism evidence="2 3">
    <name type="scientific">Araneus ventricosus</name>
    <name type="common">Orbweaver spider</name>
    <name type="synonym">Epeira ventricosa</name>
    <dbReference type="NCBI Taxonomy" id="182803"/>
    <lineage>
        <taxon>Eukaryota</taxon>
        <taxon>Metazoa</taxon>
        <taxon>Ecdysozoa</taxon>
        <taxon>Arthropoda</taxon>
        <taxon>Chelicerata</taxon>
        <taxon>Arachnida</taxon>
        <taxon>Araneae</taxon>
        <taxon>Araneomorphae</taxon>
        <taxon>Entelegynae</taxon>
        <taxon>Araneoidea</taxon>
        <taxon>Araneidae</taxon>
        <taxon>Araneus</taxon>
    </lineage>
</organism>
<protein>
    <submittedName>
        <fullName evidence="2">Uncharacterized protein</fullName>
    </submittedName>
</protein>
<keyword evidence="3" id="KW-1185">Reference proteome</keyword>
<reference evidence="2 3" key="1">
    <citation type="journal article" date="2019" name="Sci. Rep.">
        <title>Orb-weaving spider Araneus ventricosus genome elucidates the spidroin gene catalogue.</title>
        <authorList>
            <person name="Kono N."/>
            <person name="Nakamura H."/>
            <person name="Ohtoshi R."/>
            <person name="Moran D.A.P."/>
            <person name="Shinohara A."/>
            <person name="Yoshida Y."/>
            <person name="Fujiwara M."/>
            <person name="Mori M."/>
            <person name="Tomita M."/>
            <person name="Arakawa K."/>
        </authorList>
    </citation>
    <scope>NUCLEOTIDE SEQUENCE [LARGE SCALE GENOMIC DNA]</scope>
</reference>
<comment type="caution">
    <text evidence="2">The sequence shown here is derived from an EMBL/GenBank/DDBJ whole genome shotgun (WGS) entry which is preliminary data.</text>
</comment>
<gene>
    <name evidence="2" type="ORF">AVEN_47364_1</name>
</gene>
<dbReference type="AlphaFoldDB" id="A0A4Y2W7N6"/>
<evidence type="ECO:0000313" key="2">
    <source>
        <dbReference type="EMBL" id="GBO32150.1"/>
    </source>
</evidence>